<proteinExistence type="predicted"/>
<name>K5WQZ7_AGABU</name>
<protein>
    <submittedName>
        <fullName evidence="2">Uncharacterized protein</fullName>
    </submittedName>
</protein>
<gene>
    <name evidence="2" type="ORF">AGABI1DRAFT_107947</name>
</gene>
<evidence type="ECO:0000313" key="3">
    <source>
        <dbReference type="Proteomes" id="UP000008493"/>
    </source>
</evidence>
<feature type="compositionally biased region" description="Low complexity" evidence="1">
    <location>
        <begin position="71"/>
        <end position="83"/>
    </location>
</feature>
<dbReference type="Proteomes" id="UP000008493">
    <property type="component" value="Unassembled WGS sequence"/>
</dbReference>
<dbReference type="InParanoid" id="K5WQZ7"/>
<dbReference type="RefSeq" id="XP_007331630.1">
    <property type="nucleotide sequence ID" value="XM_007331568.1"/>
</dbReference>
<dbReference type="HOGENOM" id="CLU_1377741_0_0_1"/>
<accession>K5WQZ7</accession>
<organism evidence="2 3">
    <name type="scientific">Agaricus bisporus var. burnettii (strain JB137-S8 / ATCC MYA-4627 / FGSC 10392)</name>
    <name type="common">White button mushroom</name>
    <dbReference type="NCBI Taxonomy" id="597362"/>
    <lineage>
        <taxon>Eukaryota</taxon>
        <taxon>Fungi</taxon>
        <taxon>Dikarya</taxon>
        <taxon>Basidiomycota</taxon>
        <taxon>Agaricomycotina</taxon>
        <taxon>Agaricomycetes</taxon>
        <taxon>Agaricomycetidae</taxon>
        <taxon>Agaricales</taxon>
        <taxon>Agaricineae</taxon>
        <taxon>Agaricaceae</taxon>
        <taxon>Agaricus</taxon>
    </lineage>
</organism>
<evidence type="ECO:0000256" key="1">
    <source>
        <dbReference type="SAM" id="MobiDB-lite"/>
    </source>
</evidence>
<dbReference type="AlphaFoldDB" id="K5WQZ7"/>
<reference evidence="3" key="1">
    <citation type="journal article" date="2012" name="Proc. Natl. Acad. Sci. U.S.A.">
        <title>Genome sequence of the button mushroom Agaricus bisporus reveals mechanisms governing adaptation to a humic-rich ecological niche.</title>
        <authorList>
            <person name="Morin E."/>
            <person name="Kohler A."/>
            <person name="Baker A.R."/>
            <person name="Foulongne-Oriol M."/>
            <person name="Lombard V."/>
            <person name="Nagy L.G."/>
            <person name="Ohm R.A."/>
            <person name="Patyshakuliyeva A."/>
            <person name="Brun A."/>
            <person name="Aerts A.L."/>
            <person name="Bailey A.M."/>
            <person name="Billette C."/>
            <person name="Coutinho P.M."/>
            <person name="Deakin G."/>
            <person name="Doddapaneni H."/>
            <person name="Floudas D."/>
            <person name="Grimwood J."/>
            <person name="Hilden K."/>
            <person name="Kuees U."/>
            <person name="LaButti K.M."/>
            <person name="Lapidus A."/>
            <person name="Lindquist E.A."/>
            <person name="Lucas S.M."/>
            <person name="Murat C."/>
            <person name="Riley R.W."/>
            <person name="Salamov A.A."/>
            <person name="Schmutz J."/>
            <person name="Subramanian V."/>
            <person name="Woesten H.A.B."/>
            <person name="Xu J."/>
            <person name="Eastwood D.C."/>
            <person name="Foster G.D."/>
            <person name="Sonnenberg A.S."/>
            <person name="Cullen D."/>
            <person name="de Vries R.P."/>
            <person name="Lundell T."/>
            <person name="Hibbett D.S."/>
            <person name="Henrissat B."/>
            <person name="Burton K.S."/>
            <person name="Kerrigan R.W."/>
            <person name="Challen M.P."/>
            <person name="Grigoriev I.V."/>
            <person name="Martin F."/>
        </authorList>
    </citation>
    <scope>NUCLEOTIDE SEQUENCE [LARGE SCALE GENOMIC DNA]</scope>
    <source>
        <strain evidence="3">JB137-S8 / ATCC MYA-4627 / FGSC 10392</strain>
    </source>
</reference>
<sequence>MTSTPGSHVRLVRLRFVPVAKHGEIKAETKHEHALKMGKFRGVSERVWRLGFMLVPVWRHYRIEESKMGFNRRSPNPNRNGSPKLRSGENYLPPAVGNTSQFDMVIFFPMIRVPSEILTLCLPFIGPGREVIVKIDGWTDIQEDHIGLVLIESRNQLIKTTDLILKIRNSFRRGQCNELGGALGLRLIQPARMHKVVATARTIHES</sequence>
<evidence type="ECO:0000313" key="2">
    <source>
        <dbReference type="EMBL" id="EKM77786.1"/>
    </source>
</evidence>
<dbReference type="KEGG" id="abp:AGABI1DRAFT107947"/>
<dbReference type="GeneID" id="18822485"/>
<dbReference type="EMBL" id="JH971394">
    <property type="protein sequence ID" value="EKM77786.1"/>
    <property type="molecule type" value="Genomic_DNA"/>
</dbReference>
<keyword evidence="3" id="KW-1185">Reference proteome</keyword>
<dbReference type="OMA" id="IFFPMIR"/>
<feature type="region of interest" description="Disordered" evidence="1">
    <location>
        <begin position="69"/>
        <end position="90"/>
    </location>
</feature>